<dbReference type="CDD" id="cd02009">
    <property type="entry name" value="TPP_SHCHC_synthase"/>
    <property type="match status" value="1"/>
</dbReference>
<evidence type="ECO:0000256" key="2">
    <source>
        <dbReference type="ARBA" id="ARBA00022723"/>
    </source>
</evidence>
<dbReference type="HAMAP" id="MF_01659">
    <property type="entry name" value="MenD"/>
    <property type="match status" value="1"/>
</dbReference>
<dbReference type="UniPathway" id="UPA00079"/>
<proteinExistence type="inferred from homology"/>
<dbReference type="Pfam" id="PF02775">
    <property type="entry name" value="TPP_enzyme_C"/>
    <property type="match status" value="1"/>
</dbReference>
<dbReference type="CDD" id="cd07037">
    <property type="entry name" value="TPP_PYR_MenD"/>
    <property type="match status" value="1"/>
</dbReference>
<dbReference type="EMBL" id="PDJH01000001">
    <property type="protein sequence ID" value="PFG36495.1"/>
    <property type="molecule type" value="Genomic_DNA"/>
</dbReference>
<feature type="domain" description="Thiamine pyrophosphate enzyme TPP-binding" evidence="7">
    <location>
        <begin position="443"/>
        <end position="587"/>
    </location>
</feature>
<keyword evidence="5 6" id="KW-0464">Manganese</keyword>
<dbReference type="GO" id="GO:0009234">
    <property type="term" value="P:menaquinone biosynthetic process"/>
    <property type="evidence" value="ECO:0007669"/>
    <property type="project" value="UniProtKB-UniRule"/>
</dbReference>
<gene>
    <name evidence="6" type="primary">menD</name>
    <name evidence="9" type="ORF">ATL41_1222</name>
</gene>
<comment type="caution">
    <text evidence="9">The sequence shown here is derived from an EMBL/GenBank/DDBJ whole genome shotgun (WGS) entry which is preliminary data.</text>
</comment>
<comment type="cofactor">
    <cofactor evidence="6">
        <name>thiamine diphosphate</name>
        <dbReference type="ChEBI" id="CHEBI:58937"/>
    </cofactor>
    <text evidence="6">Binds 1 thiamine pyrophosphate per subunit.</text>
</comment>
<dbReference type="InterPro" id="IPR011766">
    <property type="entry name" value="TPP_enzyme_TPP-bd"/>
</dbReference>
<dbReference type="GO" id="GO:0000287">
    <property type="term" value="F:magnesium ion binding"/>
    <property type="evidence" value="ECO:0007669"/>
    <property type="project" value="UniProtKB-UniRule"/>
</dbReference>
<dbReference type="PIRSF" id="PIRSF004983">
    <property type="entry name" value="MenD"/>
    <property type="match status" value="1"/>
</dbReference>
<evidence type="ECO:0000313" key="9">
    <source>
        <dbReference type="EMBL" id="PFG36495.1"/>
    </source>
</evidence>
<comment type="similarity">
    <text evidence="6">Belongs to the TPP enzyme family. MenD subfamily.</text>
</comment>
<comment type="pathway">
    <text evidence="6">Quinol/quinone metabolism; 1,4-dihydroxy-2-naphthoate biosynthesis; 1,4-dihydroxy-2-naphthoate from chorismate: step 2/7.</text>
</comment>
<dbReference type="Pfam" id="PF02776">
    <property type="entry name" value="TPP_enzyme_N"/>
    <property type="match status" value="1"/>
</dbReference>
<dbReference type="NCBIfam" id="TIGR00173">
    <property type="entry name" value="menD"/>
    <property type="match status" value="1"/>
</dbReference>
<keyword evidence="6" id="KW-0474">Menaquinone biosynthesis</keyword>
<organism evidence="9 10">
    <name type="scientific">Flavimobilis soli</name>
    <dbReference type="NCBI Taxonomy" id="442709"/>
    <lineage>
        <taxon>Bacteria</taxon>
        <taxon>Bacillati</taxon>
        <taxon>Actinomycetota</taxon>
        <taxon>Actinomycetes</taxon>
        <taxon>Micrococcales</taxon>
        <taxon>Jonesiaceae</taxon>
        <taxon>Flavimobilis</taxon>
    </lineage>
</organism>
<dbReference type="UniPathway" id="UPA01057">
    <property type="reaction ID" value="UER00164"/>
</dbReference>
<dbReference type="PANTHER" id="PTHR42916:SF1">
    <property type="entry name" value="PROTEIN PHYLLO, CHLOROPLASTIC"/>
    <property type="match status" value="1"/>
</dbReference>
<evidence type="ECO:0000256" key="5">
    <source>
        <dbReference type="ARBA" id="ARBA00023211"/>
    </source>
</evidence>
<comment type="subunit">
    <text evidence="6">Homodimer.</text>
</comment>
<comment type="function">
    <text evidence="6">Catalyzes the thiamine diphosphate-dependent decarboxylation of 2-oxoglutarate and the subsequent addition of the resulting succinic semialdehyde-thiamine pyrophosphate anion to isochorismate to yield 2-succinyl-5-enolpyruvyl-6-hydroxy-3-cyclohexene-1-carboxylate (SEPHCHC).</text>
</comment>
<keyword evidence="4 6" id="KW-0786">Thiamine pyrophosphate</keyword>
<sequence>MSGVAGAAGGRAAVPPSLASARALVAALVRLGVRDVVLAPGSRSAPLAYAVADASARGELTLHVRIDERDAAFLALGIARGRALDAPADPREPRVAPAPVAVVTTSGTAVANLHPAALEADHGGVPLLLVTADRPHELRGTGANQTTDQRAILEGTARLTVDVPAPDGRAGEERDVAHATARAVDAARGGRSGRPGPAHLNVAYRDPLAPPVDLGEPLGHEALTDGALAAGHVAPAVPDVRPATRCDVDPTLDVAAPTGRTVVVAGDGAGPVARALAEARGWPLLAEPVSGAVGGPALVHVHNQVLAHAGLTDDVEHVVVVGRATLSRPVQRLLARDVEVIVVAPDGGPWPDAARNASLVLSAVPAAWLEPGARDGAWLDRWVRAGRTAATAVDDAAALAALPDDAIVSAPQAVRLLADALTPDDVLVVGSSNPVRDLDLVHRWTEPPAVVANRGLAGIDGLVSTATGVALARSGVSGRTVRAVLGDVTFLHDVGGLLGAPLEPRPDLQVVVVNDSGGSIFAGLEHGELAEVSARRAEVFERVFSTPHDVDLSALCAAYRVPHVRATTVGEVRAALAAPTAGTSVLEVVVDRAGRRDAAAAVGRAVRAAFADD</sequence>
<dbReference type="GO" id="GO:0030145">
    <property type="term" value="F:manganese ion binding"/>
    <property type="evidence" value="ECO:0007669"/>
    <property type="project" value="UniProtKB-UniRule"/>
</dbReference>
<protein>
    <recommendedName>
        <fullName evidence="6">2-succinyl-5-enolpyruvyl-6-hydroxy-3-cyclohexene-1-carboxylate synthase</fullName>
        <shortName evidence="6">SEPHCHC synthase</shortName>
        <ecNumber evidence="6">2.2.1.9</ecNumber>
    </recommendedName>
    <alternativeName>
        <fullName evidence="6">Menaquinone biosynthesis protein MenD</fullName>
    </alternativeName>
</protein>
<comment type="cofactor">
    <cofactor evidence="6">
        <name>Mg(2+)</name>
        <dbReference type="ChEBI" id="CHEBI:18420"/>
    </cofactor>
    <cofactor evidence="6">
        <name>Mn(2+)</name>
        <dbReference type="ChEBI" id="CHEBI:29035"/>
    </cofactor>
</comment>
<evidence type="ECO:0000256" key="4">
    <source>
        <dbReference type="ARBA" id="ARBA00023052"/>
    </source>
</evidence>
<dbReference type="Gene3D" id="3.40.50.1220">
    <property type="entry name" value="TPP-binding domain"/>
    <property type="match status" value="1"/>
</dbReference>
<dbReference type="GO" id="GO:0030976">
    <property type="term" value="F:thiamine pyrophosphate binding"/>
    <property type="evidence" value="ECO:0007669"/>
    <property type="project" value="UniProtKB-UniRule"/>
</dbReference>
<evidence type="ECO:0000256" key="1">
    <source>
        <dbReference type="ARBA" id="ARBA00022679"/>
    </source>
</evidence>
<dbReference type="Proteomes" id="UP000221394">
    <property type="component" value="Unassembled WGS sequence"/>
</dbReference>
<name>A0A2A9EDZ6_9MICO</name>
<evidence type="ECO:0000259" key="8">
    <source>
        <dbReference type="Pfam" id="PF02776"/>
    </source>
</evidence>
<dbReference type="InterPro" id="IPR004433">
    <property type="entry name" value="MenaQ_synth_MenD"/>
</dbReference>
<keyword evidence="3 6" id="KW-0460">Magnesium</keyword>
<dbReference type="SUPFAM" id="SSF52518">
    <property type="entry name" value="Thiamin diphosphate-binding fold (THDP-binding)"/>
    <property type="match status" value="2"/>
</dbReference>
<reference evidence="9 10" key="1">
    <citation type="submission" date="2017-10" db="EMBL/GenBank/DDBJ databases">
        <title>Sequencing the genomes of 1000 actinobacteria strains.</title>
        <authorList>
            <person name="Klenk H.-P."/>
        </authorList>
    </citation>
    <scope>NUCLEOTIDE SEQUENCE [LARGE SCALE GENOMIC DNA]</scope>
    <source>
        <strain evidence="9 10">DSM 21574</strain>
    </source>
</reference>
<keyword evidence="10" id="KW-1185">Reference proteome</keyword>
<keyword evidence="2 6" id="KW-0479">Metal-binding</keyword>
<dbReference type="Gene3D" id="3.40.50.970">
    <property type="match status" value="2"/>
</dbReference>
<evidence type="ECO:0000256" key="3">
    <source>
        <dbReference type="ARBA" id="ARBA00022842"/>
    </source>
</evidence>
<evidence type="ECO:0000259" key="7">
    <source>
        <dbReference type="Pfam" id="PF02775"/>
    </source>
</evidence>
<dbReference type="InterPro" id="IPR029061">
    <property type="entry name" value="THDP-binding"/>
</dbReference>
<accession>A0A2A9EDZ6</accession>
<dbReference type="RefSeq" id="WP_219810364.1">
    <property type="nucleotide sequence ID" value="NZ_PDJH01000001.1"/>
</dbReference>
<dbReference type="AlphaFoldDB" id="A0A2A9EDZ6"/>
<evidence type="ECO:0000256" key="6">
    <source>
        <dbReference type="HAMAP-Rule" id="MF_01659"/>
    </source>
</evidence>
<dbReference type="EC" id="2.2.1.9" evidence="6"/>
<dbReference type="GO" id="GO:0070204">
    <property type="term" value="F:2-succinyl-5-enolpyruvyl-6-hydroxy-3-cyclohexene-1-carboxylic-acid synthase activity"/>
    <property type="evidence" value="ECO:0007669"/>
    <property type="project" value="UniProtKB-UniRule"/>
</dbReference>
<comment type="catalytic activity">
    <reaction evidence="6">
        <text>isochorismate + 2-oxoglutarate + H(+) = 5-enolpyruvoyl-6-hydroxy-2-succinyl-cyclohex-3-ene-1-carboxylate + CO2</text>
        <dbReference type="Rhea" id="RHEA:25593"/>
        <dbReference type="ChEBI" id="CHEBI:15378"/>
        <dbReference type="ChEBI" id="CHEBI:16526"/>
        <dbReference type="ChEBI" id="CHEBI:16810"/>
        <dbReference type="ChEBI" id="CHEBI:29780"/>
        <dbReference type="ChEBI" id="CHEBI:58818"/>
        <dbReference type="EC" id="2.2.1.9"/>
    </reaction>
</comment>
<dbReference type="PANTHER" id="PTHR42916">
    <property type="entry name" value="2-SUCCINYL-5-ENOLPYRUVYL-6-HYDROXY-3-CYCLOHEXENE-1-CARBOXYLATE SYNTHASE"/>
    <property type="match status" value="1"/>
</dbReference>
<comment type="pathway">
    <text evidence="6">Quinol/quinone metabolism; menaquinone biosynthesis.</text>
</comment>
<evidence type="ECO:0000313" key="10">
    <source>
        <dbReference type="Proteomes" id="UP000221394"/>
    </source>
</evidence>
<feature type="domain" description="Thiamine pyrophosphate enzyme N-terminal TPP-binding" evidence="8">
    <location>
        <begin position="21"/>
        <end position="151"/>
    </location>
</feature>
<dbReference type="InterPro" id="IPR012001">
    <property type="entry name" value="Thiamin_PyroP_enz_TPP-bd_dom"/>
</dbReference>
<keyword evidence="1 6" id="KW-0808">Transferase</keyword>